<evidence type="ECO:0000313" key="1">
    <source>
        <dbReference type="EMBL" id="KAH3661140.1"/>
    </source>
</evidence>
<sequence length="231" mass="24107">MLELVHRSGIVNGVHAGGADVEALVDFDSFLCADGEHSCEIVAIVSTIAEGVTVEAADDEEVEDETDEVVELAVELVVELAVELEDEVVVDEEDDEDDDSVVELAASASAAGDGDVTLESSVVVTEELELVELELVDVFSTLTDPTRSSSSEVVVLDASVVASVVAGADELLDDTEVRDTDTDESWLELVEVLEMLVSVGTGLLVCVSLATESLVRLATVVGSLATTVVVG</sequence>
<proteinExistence type="predicted"/>
<gene>
    <name evidence="1" type="ORF">OGATHE_005473</name>
</gene>
<accession>A0A9P8NWP7</accession>
<organism evidence="1 2">
    <name type="scientific">Ogataea polymorpha</name>
    <dbReference type="NCBI Taxonomy" id="460523"/>
    <lineage>
        <taxon>Eukaryota</taxon>
        <taxon>Fungi</taxon>
        <taxon>Dikarya</taxon>
        <taxon>Ascomycota</taxon>
        <taxon>Saccharomycotina</taxon>
        <taxon>Pichiomycetes</taxon>
        <taxon>Pichiales</taxon>
        <taxon>Pichiaceae</taxon>
        <taxon>Ogataea</taxon>
    </lineage>
</organism>
<dbReference type="Proteomes" id="UP000788993">
    <property type="component" value="Unassembled WGS sequence"/>
</dbReference>
<dbReference type="EMBL" id="JAEUBD010001468">
    <property type="protein sequence ID" value="KAH3661140.1"/>
    <property type="molecule type" value="Genomic_DNA"/>
</dbReference>
<evidence type="ECO:0000313" key="2">
    <source>
        <dbReference type="Proteomes" id="UP000788993"/>
    </source>
</evidence>
<name>A0A9P8NWP7_9ASCO</name>
<dbReference type="AlphaFoldDB" id="A0A9P8NWP7"/>
<reference evidence="1" key="1">
    <citation type="journal article" date="2021" name="Open Biol.">
        <title>Shared evolutionary footprints suggest mitochondrial oxidative damage underlies multiple complex I losses in fungi.</title>
        <authorList>
            <person name="Schikora-Tamarit M.A."/>
            <person name="Marcet-Houben M."/>
            <person name="Nosek J."/>
            <person name="Gabaldon T."/>
        </authorList>
    </citation>
    <scope>NUCLEOTIDE SEQUENCE</scope>
    <source>
        <strain evidence="1">NCAIM Y.01608</strain>
    </source>
</reference>
<comment type="caution">
    <text evidence="1">The sequence shown here is derived from an EMBL/GenBank/DDBJ whole genome shotgun (WGS) entry which is preliminary data.</text>
</comment>
<reference evidence="1" key="2">
    <citation type="submission" date="2021-01" db="EMBL/GenBank/DDBJ databases">
        <authorList>
            <person name="Schikora-Tamarit M.A."/>
        </authorList>
    </citation>
    <scope>NUCLEOTIDE SEQUENCE</scope>
    <source>
        <strain evidence="1">NCAIM Y.01608</strain>
    </source>
</reference>
<keyword evidence="2" id="KW-1185">Reference proteome</keyword>
<protein>
    <submittedName>
        <fullName evidence="1">Uncharacterized protein</fullName>
    </submittedName>
</protein>